<feature type="transmembrane region" description="Helical" evidence="7">
    <location>
        <begin position="919"/>
        <end position="937"/>
    </location>
</feature>
<dbReference type="GO" id="GO:0016020">
    <property type="term" value="C:membrane"/>
    <property type="evidence" value="ECO:0007669"/>
    <property type="project" value="UniProtKB-SubCell"/>
</dbReference>
<keyword evidence="2 7" id="KW-0812">Transmembrane</keyword>
<evidence type="ECO:0000256" key="4">
    <source>
        <dbReference type="ARBA" id="ARBA00023136"/>
    </source>
</evidence>
<dbReference type="STRING" id="135651.G0PCX6"/>
<keyword evidence="10" id="KW-1185">Reference proteome</keyword>
<accession>G0PCX6</accession>
<keyword evidence="3 7" id="KW-1133">Transmembrane helix</keyword>
<evidence type="ECO:0000256" key="1">
    <source>
        <dbReference type="ARBA" id="ARBA00004141"/>
    </source>
</evidence>
<feature type="transmembrane region" description="Helical" evidence="7">
    <location>
        <begin position="396"/>
        <end position="416"/>
    </location>
</feature>
<proteinExistence type="inferred from homology"/>
<comment type="similarity">
    <text evidence="6">Belongs to the dispatched family.</text>
</comment>
<organism evidence="10">
    <name type="scientific">Caenorhabditis brenneri</name>
    <name type="common">Nematode worm</name>
    <dbReference type="NCBI Taxonomy" id="135651"/>
    <lineage>
        <taxon>Eukaryota</taxon>
        <taxon>Metazoa</taxon>
        <taxon>Ecdysozoa</taxon>
        <taxon>Nematoda</taxon>
        <taxon>Chromadorea</taxon>
        <taxon>Rhabditida</taxon>
        <taxon>Rhabditina</taxon>
        <taxon>Rhabditomorpha</taxon>
        <taxon>Rhabditoidea</taxon>
        <taxon>Rhabditidae</taxon>
        <taxon>Peloderinae</taxon>
        <taxon>Caenorhabditis</taxon>
    </lineage>
</organism>
<sequence>MIERVGRLYSRSLYRHPFVFLIIPLLITTVIPFGLLWFFPIRLSQNAEIGFDTKDTELSGPRLAWARIQPSLMYSNRIAFSNPRPIDSDVQQPLIQRPVESKKREKRSWADNLLSAINQVACYDSPIPLMDHLSQIVLEVPNYDAIFDLKFLDKLCQMQSNISKPLSRFDAFTPYRNIWSVANMFACISPNLRVNCTQLDESDIKIVRKTIDNCWKYRSPIFECRSEKCQGQCATCRELPEECSSQIIHDLFYRLLPKNRDDTPFLVNTFLPVFTLTGYITQNIPVDVVLYDSLETSVIDYSKRSGFELKGLLMDVKRDRLLAAALRDSVLALLAAGLVMIVSGEKTVTPTVSFRFQVVAVHSQSLLYAFVVILLLALSVVGALGVYSLFTDEFPLLNLVTFVLLIAIGSDDAFLLKSNFPNHLNEDTFHTFQTKSPVIFFTKKPLILGLETLNLYIKTSNFGSKILDFQFLTHTSFTMFLTCFSTVVPFFINITSNVIVFRCFGLFAGVTVIFNYFMVVSFLPAFLLIQHSLRVPKIFQTPRLFHWLQIPIPISSITFALCPSAPCFGSGNISIWTYSNPSFQGRYLLMSLLSIVAIGGAAITYQGLHLPEYNPLQLFTSDNLHEWYDNNAERNFEFVSAKIALPLTSRLVWGVEPIYSLSTFRANSTTPIRSDPSFSLKTARDVHQIAHSLEKARQLPFVNHQPKFWPERFLDWSHQYPCARGFLCCNMSNPLFSDSYLDFCLRNSTSFLATSYNDTPIFDNQTFAFVGYTAMLPTSLKYNHRFSKLSKSFEMLEMTKPDNGWWAPEWWLMSTWFDLLSSIVQDCLSSVVGSLVFVAIFAFIQLKFQAVAAVVTIAGVIFTSSAIVTLLGWVLGVLEAVILVLVVGLSFDYTLHYGAALPEHGCAEHRIREATSKGVGPVTLAAFTSFLAGASMLPALTHAFYQVGVFLVVISITSWTFSTFFYLPMLSLTLPRQSGICPYCEKTNLMHLSSRR</sequence>
<keyword evidence="5" id="KW-0325">Glycoprotein</keyword>
<evidence type="ECO:0000313" key="10">
    <source>
        <dbReference type="Proteomes" id="UP000008068"/>
    </source>
</evidence>
<dbReference type="FunFam" id="1.20.1640.10:FF:000050">
    <property type="entry name" value="Protein CBR-CHE-14"/>
    <property type="match status" value="1"/>
</dbReference>
<evidence type="ECO:0000256" key="7">
    <source>
        <dbReference type="SAM" id="Phobius"/>
    </source>
</evidence>
<evidence type="ECO:0000256" key="2">
    <source>
        <dbReference type="ARBA" id="ARBA00022692"/>
    </source>
</evidence>
<feature type="domain" description="SSD" evidence="8">
    <location>
        <begin position="369"/>
        <end position="529"/>
    </location>
</feature>
<feature type="transmembrane region" description="Helical" evidence="7">
    <location>
        <begin position="471"/>
        <end position="492"/>
    </location>
</feature>
<protein>
    <recommendedName>
        <fullName evidence="8">SSD domain-containing protein</fullName>
    </recommendedName>
</protein>
<gene>
    <name evidence="9" type="ORF">CAEBREN_28623</name>
</gene>
<dbReference type="InParanoid" id="G0PCX6"/>
<dbReference type="AlphaFoldDB" id="G0PCX6"/>
<dbReference type="GO" id="GO:0022857">
    <property type="term" value="F:transmembrane transporter activity"/>
    <property type="evidence" value="ECO:0007669"/>
    <property type="project" value="TreeGrafter"/>
</dbReference>
<dbReference type="Proteomes" id="UP000008068">
    <property type="component" value="Unassembled WGS sequence"/>
</dbReference>
<name>G0PCX6_CAEBE</name>
<evidence type="ECO:0000256" key="5">
    <source>
        <dbReference type="ARBA" id="ARBA00023180"/>
    </source>
</evidence>
<evidence type="ECO:0000256" key="6">
    <source>
        <dbReference type="ARBA" id="ARBA00038046"/>
    </source>
</evidence>
<feature type="transmembrane region" description="Helical" evidence="7">
    <location>
        <begin position="943"/>
        <end position="967"/>
    </location>
</feature>
<evidence type="ECO:0000259" key="8">
    <source>
        <dbReference type="PROSITE" id="PS50156"/>
    </source>
</evidence>
<evidence type="ECO:0000256" key="3">
    <source>
        <dbReference type="ARBA" id="ARBA00022989"/>
    </source>
</evidence>
<dbReference type="SUPFAM" id="SSF82866">
    <property type="entry name" value="Multidrug efflux transporter AcrB transmembrane domain"/>
    <property type="match status" value="2"/>
</dbReference>
<feature type="transmembrane region" description="Helical" evidence="7">
    <location>
        <begin position="18"/>
        <end position="39"/>
    </location>
</feature>
<dbReference type="Gene3D" id="1.20.1640.10">
    <property type="entry name" value="Multidrug efflux transporter AcrB transmembrane domain"/>
    <property type="match status" value="2"/>
</dbReference>
<feature type="transmembrane region" description="Helical" evidence="7">
    <location>
        <begin position="823"/>
        <end position="844"/>
    </location>
</feature>
<feature type="transmembrane region" description="Helical" evidence="7">
    <location>
        <begin position="366"/>
        <end position="389"/>
    </location>
</feature>
<feature type="transmembrane region" description="Helical" evidence="7">
    <location>
        <begin position="504"/>
        <end position="530"/>
    </location>
</feature>
<dbReference type="FunCoup" id="G0PCX6">
    <property type="interactions" value="179"/>
</dbReference>
<evidence type="ECO:0000313" key="9">
    <source>
        <dbReference type="EMBL" id="EGT51442.1"/>
    </source>
</evidence>
<dbReference type="PANTHER" id="PTHR45951">
    <property type="entry name" value="PROTEIN DISPATCHED-RELATED"/>
    <property type="match status" value="1"/>
</dbReference>
<dbReference type="InterPro" id="IPR000731">
    <property type="entry name" value="SSD"/>
</dbReference>
<comment type="subcellular location">
    <subcellularLocation>
        <location evidence="1">Membrane</location>
        <topology evidence="1">Multi-pass membrane protein</topology>
    </subcellularLocation>
</comment>
<feature type="transmembrane region" description="Helical" evidence="7">
    <location>
        <begin position="550"/>
        <end position="575"/>
    </location>
</feature>
<reference evidence="10" key="1">
    <citation type="submission" date="2011-07" db="EMBL/GenBank/DDBJ databases">
        <authorList>
            <consortium name="Caenorhabditis brenneri Sequencing and Analysis Consortium"/>
            <person name="Wilson R.K."/>
        </authorList>
    </citation>
    <scope>NUCLEOTIDE SEQUENCE [LARGE SCALE GENOMIC DNA]</scope>
    <source>
        <strain evidence="10">PB2801</strain>
    </source>
</reference>
<dbReference type="PROSITE" id="PS50156">
    <property type="entry name" value="SSD"/>
    <property type="match status" value="1"/>
</dbReference>
<dbReference type="EMBL" id="GL380256">
    <property type="protein sequence ID" value="EGT51442.1"/>
    <property type="molecule type" value="Genomic_DNA"/>
</dbReference>
<dbReference type="eggNOG" id="KOG3664">
    <property type="taxonomic scope" value="Eukaryota"/>
</dbReference>
<feature type="transmembrane region" description="Helical" evidence="7">
    <location>
        <begin position="880"/>
        <end position="899"/>
    </location>
</feature>
<dbReference type="OrthoDB" id="193905at2759"/>
<keyword evidence="4 7" id="KW-0472">Membrane</keyword>
<dbReference type="HOGENOM" id="CLU_004076_0_1_1"/>
<feature type="transmembrane region" description="Helical" evidence="7">
    <location>
        <begin position="851"/>
        <end position="874"/>
    </location>
</feature>
<dbReference type="InterPro" id="IPR052081">
    <property type="entry name" value="Dispatched_Hh_regulator"/>
</dbReference>
<dbReference type="PANTHER" id="PTHR45951:SF8">
    <property type="entry name" value="CHE-14 PROTEIN"/>
    <property type="match status" value="1"/>
</dbReference>
<dbReference type="GO" id="GO:0007224">
    <property type="term" value="P:smoothened signaling pathway"/>
    <property type="evidence" value="ECO:0007669"/>
    <property type="project" value="TreeGrafter"/>
</dbReference>
<feature type="transmembrane region" description="Helical" evidence="7">
    <location>
        <begin position="587"/>
        <end position="608"/>
    </location>
</feature>